<keyword evidence="3" id="KW-1185">Reference proteome</keyword>
<protein>
    <submittedName>
        <fullName evidence="2">Bifunctional protein GlmU</fullName>
    </submittedName>
</protein>
<dbReference type="CDD" id="cd11378">
    <property type="entry name" value="DUF296"/>
    <property type="match status" value="1"/>
</dbReference>
<reference evidence="2" key="2">
    <citation type="journal article" date="2023" name="Science">
        <title>Genomic signatures of disease resistance in endangered staghorn corals.</title>
        <authorList>
            <person name="Vollmer S.V."/>
            <person name="Selwyn J.D."/>
            <person name="Despard B.A."/>
            <person name="Roesel C.L."/>
        </authorList>
    </citation>
    <scope>NUCLEOTIDE SEQUENCE</scope>
    <source>
        <strain evidence="2">K2</strain>
    </source>
</reference>
<dbReference type="InterPro" id="IPR005175">
    <property type="entry name" value="PPC_dom"/>
</dbReference>
<organism evidence="2 3">
    <name type="scientific">Acropora cervicornis</name>
    <name type="common">Staghorn coral</name>
    <dbReference type="NCBI Taxonomy" id="6130"/>
    <lineage>
        <taxon>Eukaryota</taxon>
        <taxon>Metazoa</taxon>
        <taxon>Cnidaria</taxon>
        <taxon>Anthozoa</taxon>
        <taxon>Hexacorallia</taxon>
        <taxon>Scleractinia</taxon>
        <taxon>Astrocoeniina</taxon>
        <taxon>Acroporidae</taxon>
        <taxon>Acropora</taxon>
    </lineage>
</organism>
<dbReference type="EMBL" id="JARQWQ010000034">
    <property type="protein sequence ID" value="KAK2561114.1"/>
    <property type="molecule type" value="Genomic_DNA"/>
</dbReference>
<feature type="domain" description="PPC" evidence="1">
    <location>
        <begin position="16"/>
        <end position="151"/>
    </location>
</feature>
<dbReference type="Gene3D" id="3.30.1330.80">
    <property type="entry name" value="Hypothetical protein, similar to alpha- acetolactate decarboxylase, domain 2"/>
    <property type="match status" value="1"/>
</dbReference>
<evidence type="ECO:0000259" key="1">
    <source>
        <dbReference type="PROSITE" id="PS51742"/>
    </source>
</evidence>
<reference evidence="2" key="1">
    <citation type="journal article" date="2023" name="G3 (Bethesda)">
        <title>Whole genome assembly and annotation of the endangered Caribbean coral Acropora cervicornis.</title>
        <authorList>
            <person name="Selwyn J.D."/>
            <person name="Vollmer S.V."/>
        </authorList>
    </citation>
    <scope>NUCLEOTIDE SEQUENCE</scope>
    <source>
        <strain evidence="2">K2</strain>
    </source>
</reference>
<sequence length="157" mass="17446">MEEEKRGETDLSDRNRKTLSCYALRLKPGQEIRECLLTYAKNKNLDAPFVLSCVGSVTQARLRLANADKDNKNKVIEVQGRHEIVSLVGTLAGEGHLHASLSDHHGCVIGGHVMGNMIVFTTAEVVIGNCDMVSFSREMDDQTGFDELVVKEKWETK</sequence>
<dbReference type="Pfam" id="PF03479">
    <property type="entry name" value="PCC"/>
    <property type="match status" value="1"/>
</dbReference>
<proteinExistence type="predicted"/>
<dbReference type="PANTHER" id="PTHR34988:SF1">
    <property type="entry name" value="DNA-BINDING PROTEIN"/>
    <property type="match status" value="1"/>
</dbReference>
<evidence type="ECO:0000313" key="2">
    <source>
        <dbReference type="EMBL" id="KAK2561114.1"/>
    </source>
</evidence>
<dbReference type="PANTHER" id="PTHR34988">
    <property type="entry name" value="PROTEIN, PUTATIVE-RELATED"/>
    <property type="match status" value="1"/>
</dbReference>
<accession>A0AAD9QH88</accession>
<name>A0AAD9QH88_ACRCE</name>
<gene>
    <name evidence="2" type="ORF">P5673_016254</name>
</gene>
<dbReference type="PROSITE" id="PS51742">
    <property type="entry name" value="PPC"/>
    <property type="match status" value="1"/>
</dbReference>
<evidence type="ECO:0000313" key="3">
    <source>
        <dbReference type="Proteomes" id="UP001249851"/>
    </source>
</evidence>
<dbReference type="AlphaFoldDB" id="A0AAD9QH88"/>
<comment type="caution">
    <text evidence="2">The sequence shown here is derived from an EMBL/GenBank/DDBJ whole genome shotgun (WGS) entry which is preliminary data.</text>
</comment>
<dbReference type="Proteomes" id="UP001249851">
    <property type="component" value="Unassembled WGS sequence"/>
</dbReference>
<dbReference type="SUPFAM" id="SSF117856">
    <property type="entry name" value="AF0104/ALDC/Ptd012-like"/>
    <property type="match status" value="1"/>
</dbReference>